<proteinExistence type="predicted"/>
<gene>
    <name evidence="1" type="ORF">COS30_00160</name>
</gene>
<dbReference type="EMBL" id="PEUE01000004">
    <property type="protein sequence ID" value="PIV38785.1"/>
    <property type="molecule type" value="Genomic_DNA"/>
</dbReference>
<accession>A0A2M7D6Y5</accession>
<organism evidence="1 2">
    <name type="scientific">Candidatus Portnoybacteria bacterium CG02_land_8_20_14_3_00_45_8</name>
    <dbReference type="NCBI Taxonomy" id="1974807"/>
    <lineage>
        <taxon>Bacteria</taxon>
        <taxon>Candidatus Portnoyibacteriota</taxon>
    </lineage>
</organism>
<evidence type="ECO:0000313" key="2">
    <source>
        <dbReference type="Proteomes" id="UP000229247"/>
    </source>
</evidence>
<comment type="caution">
    <text evidence="1">The sequence shown here is derived from an EMBL/GenBank/DDBJ whole genome shotgun (WGS) entry which is preliminary data.</text>
</comment>
<dbReference type="Proteomes" id="UP000229247">
    <property type="component" value="Unassembled WGS sequence"/>
</dbReference>
<evidence type="ECO:0000313" key="1">
    <source>
        <dbReference type="EMBL" id="PIV38785.1"/>
    </source>
</evidence>
<sequence length="60" mass="6960">MESDIKYEFDKINSALEGLKRDTLPELKRMIENANLGEIKLKLGEIKDKLGRIEDKIKNN</sequence>
<dbReference type="AlphaFoldDB" id="A0A2M7D6Y5"/>
<reference evidence="2" key="1">
    <citation type="submission" date="2017-09" db="EMBL/GenBank/DDBJ databases">
        <title>Depth-based differentiation of microbial function through sediment-hosted aquifers and enrichment of novel symbionts in the deep terrestrial subsurface.</title>
        <authorList>
            <person name="Probst A.J."/>
            <person name="Ladd B."/>
            <person name="Jarett J.K."/>
            <person name="Geller-Mcgrath D.E."/>
            <person name="Sieber C.M.K."/>
            <person name="Emerson J.B."/>
            <person name="Anantharaman K."/>
            <person name="Thomas B.C."/>
            <person name="Malmstrom R."/>
            <person name="Stieglmeier M."/>
            <person name="Klingl A."/>
            <person name="Woyke T."/>
            <person name="Ryan C.M."/>
            <person name="Banfield J.F."/>
        </authorList>
    </citation>
    <scope>NUCLEOTIDE SEQUENCE [LARGE SCALE GENOMIC DNA]</scope>
</reference>
<name>A0A2M7D6Y5_9BACT</name>
<protein>
    <submittedName>
        <fullName evidence="1">Uncharacterized protein</fullName>
    </submittedName>
</protein>